<name>A0ABT7BP94_9CYAN</name>
<evidence type="ECO:0000256" key="1">
    <source>
        <dbReference type="ARBA" id="ARBA00023125"/>
    </source>
</evidence>
<comment type="caution">
    <text evidence="3">The sequence shown here is derived from an EMBL/GenBank/DDBJ whole genome shotgun (WGS) entry which is preliminary data.</text>
</comment>
<reference evidence="3 4" key="1">
    <citation type="submission" date="2023-01" db="EMBL/GenBank/DDBJ databases">
        <title>Novel diversity within Roseofilum (Cyanobacteria; Desertifilaceae) from marine benthic mats with descriptions of four novel species.</title>
        <authorList>
            <person name="Wang Y."/>
            <person name="Berthold D.E."/>
            <person name="Hu J."/>
            <person name="Lefler F.W."/>
            <person name="Laughinghouse H.D. IV."/>
        </authorList>
    </citation>
    <scope>NUCLEOTIDE SEQUENCE [LARGE SCALE GENOMIC DNA]</scope>
    <source>
        <strain evidence="3 4">BLCC-M91</strain>
    </source>
</reference>
<protein>
    <submittedName>
        <fullName evidence="3">Zinc ribbon domain-containing protein</fullName>
    </submittedName>
</protein>
<accession>A0ABT7BP94</accession>
<gene>
    <name evidence="3" type="ORF">PJF56_19345</name>
</gene>
<dbReference type="InterPro" id="IPR010095">
    <property type="entry name" value="Cas12f1-like_TNB"/>
</dbReference>
<proteinExistence type="predicted"/>
<feature type="domain" description="Cas12f1-like TNB" evidence="2">
    <location>
        <begin position="1"/>
        <end position="22"/>
    </location>
</feature>
<sequence length="44" mass="4732">RQWSCPSCSTEHDRDLNAARNIKSVGASTDSLGDVRQSQTAIAV</sequence>
<keyword evidence="1" id="KW-0238">DNA-binding</keyword>
<evidence type="ECO:0000313" key="4">
    <source>
        <dbReference type="Proteomes" id="UP001231370"/>
    </source>
</evidence>
<keyword evidence="4" id="KW-1185">Reference proteome</keyword>
<dbReference type="EMBL" id="JAQPOK010000149">
    <property type="protein sequence ID" value="MDJ1181020.1"/>
    <property type="molecule type" value="Genomic_DNA"/>
</dbReference>
<dbReference type="Pfam" id="PF07282">
    <property type="entry name" value="Cas12f1-like_TNB"/>
    <property type="match status" value="1"/>
</dbReference>
<feature type="non-terminal residue" evidence="3">
    <location>
        <position position="1"/>
    </location>
</feature>
<evidence type="ECO:0000259" key="2">
    <source>
        <dbReference type="Pfam" id="PF07282"/>
    </source>
</evidence>
<organism evidence="3 4">
    <name type="scientific">Roseofilum halophilum BLCC-M91</name>
    <dbReference type="NCBI Taxonomy" id="3022259"/>
    <lineage>
        <taxon>Bacteria</taxon>
        <taxon>Bacillati</taxon>
        <taxon>Cyanobacteriota</taxon>
        <taxon>Cyanophyceae</taxon>
        <taxon>Desertifilales</taxon>
        <taxon>Desertifilaceae</taxon>
        <taxon>Roseofilum</taxon>
        <taxon>Roseofilum halophilum</taxon>
    </lineage>
</organism>
<dbReference type="RefSeq" id="WP_347179590.1">
    <property type="nucleotide sequence ID" value="NZ_JAQPOK010000149.1"/>
</dbReference>
<evidence type="ECO:0000313" key="3">
    <source>
        <dbReference type="EMBL" id="MDJ1181020.1"/>
    </source>
</evidence>
<dbReference type="Proteomes" id="UP001231370">
    <property type="component" value="Unassembled WGS sequence"/>
</dbReference>